<comment type="catalytic activity">
    <reaction evidence="11">
        <text>(S)-cystathionine ketimine + NADH + 2 H(+) = (3R,5S)-2,3,5,6,7-pentahydro-1,4-thiazepine-3,5-dicarboxylate + NAD(+)</text>
        <dbReference type="Rhea" id="RHEA:68032"/>
        <dbReference type="ChEBI" id="CHEBI:15378"/>
        <dbReference type="ChEBI" id="CHEBI:57540"/>
        <dbReference type="ChEBI" id="CHEBI:57945"/>
        <dbReference type="ChEBI" id="CHEBI:176808"/>
        <dbReference type="ChEBI" id="CHEBI:176810"/>
    </reaction>
    <physiologicalReaction direction="left-to-right" evidence="11">
        <dbReference type="Rhea" id="RHEA:68033"/>
    </physiologicalReaction>
</comment>
<evidence type="ECO:0000256" key="1">
    <source>
        <dbReference type="ARBA" id="ARBA00008903"/>
    </source>
</evidence>
<dbReference type="PANTHER" id="PTHR13812">
    <property type="entry name" value="KETIMINE REDUCTASE MU-CRYSTALLIN"/>
    <property type="match status" value="1"/>
</dbReference>
<protein>
    <recommendedName>
        <fullName evidence="3">Ketimine reductase mu-crystallin</fullName>
        <ecNumber evidence="16">1.5.1.1</ecNumber>
        <ecNumber evidence="2">1.5.1.25</ecNumber>
    </recommendedName>
    <alternativeName>
        <fullName evidence="17">1-piperideine-2-carboxylate/1-pyrroline-2-carboxylate reductase</fullName>
    </alternativeName>
    <alternativeName>
        <fullName evidence="4">NADP-regulated thyroid-hormone-binding protein</fullName>
    </alternativeName>
</protein>
<evidence type="ECO:0000256" key="13">
    <source>
        <dbReference type="ARBA" id="ARBA00093264"/>
    </source>
</evidence>
<comment type="catalytic activity">
    <reaction evidence="14">
        <text>L-pipecolate + NADP(+) = Delta(1)-piperideine-2-carboxylate + NADPH + H(+)</text>
        <dbReference type="Rhea" id="RHEA:12524"/>
        <dbReference type="ChEBI" id="CHEBI:15378"/>
        <dbReference type="ChEBI" id="CHEBI:57783"/>
        <dbReference type="ChEBI" id="CHEBI:58349"/>
        <dbReference type="ChEBI" id="CHEBI:61185"/>
        <dbReference type="ChEBI" id="CHEBI:77631"/>
        <dbReference type="EC" id="1.5.1.1"/>
    </reaction>
    <physiologicalReaction direction="right-to-left" evidence="14">
        <dbReference type="Rhea" id="RHEA:12526"/>
    </physiologicalReaction>
</comment>
<evidence type="ECO:0000256" key="4">
    <source>
        <dbReference type="ARBA" id="ARBA00033420"/>
    </source>
</evidence>
<dbReference type="EC" id="1.5.1.1" evidence="16"/>
<evidence type="ECO:0000256" key="6">
    <source>
        <dbReference type="ARBA" id="ARBA00093197"/>
    </source>
</evidence>
<evidence type="ECO:0000256" key="2">
    <source>
        <dbReference type="ARBA" id="ARBA00012883"/>
    </source>
</evidence>
<evidence type="ECO:0000256" key="3">
    <source>
        <dbReference type="ARBA" id="ARBA00015173"/>
    </source>
</evidence>
<evidence type="ECO:0000256" key="11">
    <source>
        <dbReference type="ARBA" id="ARBA00093250"/>
    </source>
</evidence>
<dbReference type="PIRSF" id="PIRSF001439">
    <property type="entry name" value="CryM"/>
    <property type="match status" value="1"/>
</dbReference>
<evidence type="ECO:0000256" key="12">
    <source>
        <dbReference type="ARBA" id="ARBA00093263"/>
    </source>
</evidence>
<comment type="catalytic activity">
    <reaction evidence="9">
        <text>(S)-cystathionine ketimine + NADPH + 2 H(+) = (3R,5S)-2,3,5,6,7-pentahydro-1,4-thiazepine-3,5-dicarboxylate + NADP(+)</text>
        <dbReference type="Rhea" id="RHEA:68036"/>
        <dbReference type="ChEBI" id="CHEBI:15378"/>
        <dbReference type="ChEBI" id="CHEBI:57783"/>
        <dbReference type="ChEBI" id="CHEBI:58349"/>
        <dbReference type="ChEBI" id="CHEBI:176808"/>
        <dbReference type="ChEBI" id="CHEBI:176810"/>
    </reaction>
    <physiologicalReaction direction="left-to-right" evidence="9">
        <dbReference type="Rhea" id="RHEA:68037"/>
    </physiologicalReaction>
</comment>
<reference evidence="18" key="1">
    <citation type="submission" date="2020-04" db="EMBL/GenBank/DDBJ databases">
        <authorList>
            <person name="Neveu A P."/>
        </authorList>
    </citation>
    <scope>NUCLEOTIDE SEQUENCE</scope>
    <source>
        <tissue evidence="18">Whole embryo</tissue>
    </source>
</reference>
<dbReference type="InterPro" id="IPR023401">
    <property type="entry name" value="ODC_N"/>
</dbReference>
<proteinExistence type="evidence at transcript level"/>
<dbReference type="FunFam" id="3.40.50.720:FF:000241">
    <property type="entry name" value="ketimine reductase mu-crystallin"/>
    <property type="match status" value="1"/>
</dbReference>
<evidence type="ECO:0000256" key="9">
    <source>
        <dbReference type="ARBA" id="ARBA00093227"/>
    </source>
</evidence>
<dbReference type="Gene3D" id="3.40.50.720">
    <property type="entry name" value="NAD(P)-binding Rossmann-like Domain"/>
    <property type="match status" value="1"/>
</dbReference>
<comment type="similarity">
    <text evidence="1">Belongs to the ornithine cyclodeaminase/mu-crystallin family.</text>
</comment>
<dbReference type="GO" id="GO:0050241">
    <property type="term" value="F:pyrroline-2-carboxylate reductase activity"/>
    <property type="evidence" value="ECO:0007669"/>
    <property type="project" value="UniProtKB-EC"/>
</dbReference>
<dbReference type="SUPFAM" id="SSF51735">
    <property type="entry name" value="NAD(P)-binding Rossmann-fold domains"/>
    <property type="match status" value="1"/>
</dbReference>
<dbReference type="InterPro" id="IPR036291">
    <property type="entry name" value="NAD(P)-bd_dom_sf"/>
</dbReference>
<evidence type="ECO:0000256" key="17">
    <source>
        <dbReference type="ARBA" id="ARBA00093650"/>
    </source>
</evidence>
<comment type="subunit">
    <text evidence="15">Homodimer. Binds the thyroid hormone triiodothyronine (T3); T3 binding inhibits enzymatic activity.</text>
</comment>
<comment type="catalytic activity">
    <reaction evidence="5">
        <text>L-pipecolate + NAD(+) = Delta(1)-piperideine-2-carboxylate + NADH + H(+)</text>
        <dbReference type="Rhea" id="RHEA:30807"/>
        <dbReference type="ChEBI" id="CHEBI:15378"/>
        <dbReference type="ChEBI" id="CHEBI:57540"/>
        <dbReference type="ChEBI" id="CHEBI:57945"/>
        <dbReference type="ChEBI" id="CHEBI:61185"/>
        <dbReference type="ChEBI" id="CHEBI:77631"/>
        <dbReference type="EC" id="1.5.1.1"/>
    </reaction>
    <physiologicalReaction direction="right-to-left" evidence="5">
        <dbReference type="Rhea" id="RHEA:30809"/>
    </physiologicalReaction>
</comment>
<gene>
    <name evidence="18" type="primary">Crym</name>
</gene>
<dbReference type="EC" id="1.5.1.25" evidence="2"/>
<evidence type="ECO:0000256" key="14">
    <source>
        <dbReference type="ARBA" id="ARBA00093273"/>
    </source>
</evidence>
<dbReference type="InterPro" id="IPR003462">
    <property type="entry name" value="ODC_Mu_crystall"/>
</dbReference>
<evidence type="ECO:0000313" key="18">
    <source>
        <dbReference type="EMBL" id="CAB3233950.1"/>
    </source>
</evidence>
<evidence type="ECO:0000256" key="16">
    <source>
        <dbReference type="ARBA" id="ARBA00093598"/>
    </source>
</evidence>
<dbReference type="Pfam" id="PF02423">
    <property type="entry name" value="OCD_Mu_crystall"/>
    <property type="match status" value="1"/>
</dbReference>
<organism evidence="18">
    <name type="scientific">Phallusia mammillata</name>
    <dbReference type="NCBI Taxonomy" id="59560"/>
    <lineage>
        <taxon>Eukaryota</taxon>
        <taxon>Metazoa</taxon>
        <taxon>Chordata</taxon>
        <taxon>Tunicata</taxon>
        <taxon>Ascidiacea</taxon>
        <taxon>Phlebobranchia</taxon>
        <taxon>Ascidiidae</taxon>
        <taxon>Phallusia</taxon>
    </lineage>
</organism>
<dbReference type="EMBL" id="LR784187">
    <property type="protein sequence ID" value="CAB3233950.1"/>
    <property type="molecule type" value="mRNA"/>
</dbReference>
<dbReference type="GO" id="GO:0005737">
    <property type="term" value="C:cytoplasm"/>
    <property type="evidence" value="ECO:0007669"/>
    <property type="project" value="TreeGrafter"/>
</dbReference>
<evidence type="ECO:0000256" key="15">
    <source>
        <dbReference type="ARBA" id="ARBA00093567"/>
    </source>
</evidence>
<evidence type="ECO:0000256" key="7">
    <source>
        <dbReference type="ARBA" id="ARBA00093203"/>
    </source>
</evidence>
<dbReference type="AlphaFoldDB" id="A0A6F9DA71"/>
<comment type="catalytic activity">
    <reaction evidence="8">
        <text>(3R)-1,4-thiomorpholine-3-carboxylate + NAD(+) = 3,4-dehydrothiomorpholine-3-carboxylate + NADH + 2 H(+)</text>
        <dbReference type="Rhea" id="RHEA:12504"/>
        <dbReference type="ChEBI" id="CHEBI:15378"/>
        <dbReference type="ChEBI" id="CHEBI:57540"/>
        <dbReference type="ChEBI" id="CHEBI:57945"/>
        <dbReference type="ChEBI" id="CHEBI:58517"/>
        <dbReference type="ChEBI" id="CHEBI:176873"/>
        <dbReference type="EC" id="1.5.1.25"/>
    </reaction>
    <physiologicalReaction direction="right-to-left" evidence="8">
        <dbReference type="Rhea" id="RHEA:12506"/>
    </physiologicalReaction>
</comment>
<comment type="catalytic activity">
    <reaction evidence="7">
        <text>L-proline + NADP(+) = 1-pyrroline-2-carboxylate + NADPH + H(+)</text>
        <dbReference type="Rhea" id="RHEA:20317"/>
        <dbReference type="ChEBI" id="CHEBI:15378"/>
        <dbReference type="ChEBI" id="CHEBI:39785"/>
        <dbReference type="ChEBI" id="CHEBI:57783"/>
        <dbReference type="ChEBI" id="CHEBI:58349"/>
        <dbReference type="ChEBI" id="CHEBI:60039"/>
        <dbReference type="EC" id="1.5.1.1"/>
    </reaction>
    <physiologicalReaction direction="right-to-left" evidence="7">
        <dbReference type="Rhea" id="RHEA:20319"/>
    </physiologicalReaction>
</comment>
<sequence length="318" mass="35314">MLRIPLITESQVKKFLTYRELIPAIKKALKDFSNGHVMQPLRQVTSVEKHQGYLLSMAAYNQQQDSLSLKVISLYPHNHKKNLPMHECKVFHFDASTGQLLAIIEAETLTHMRTAAASAAATEKLLQCLAPKNAKILAVLGAGDQARSHVYALMSIHQYEKIFVWNHTEEKGRKLVEELKPVFPGIEFCPNVEQAVSNADVITTVTASFQPVLLGKWLKEAVHINCVGACRPDWRELDDDCMNKCDVYVDSYIGATAESGDIILSKVKVRAEVGEVIAGKVTKGKNTRTLFKSLGMAAEDVAAASLVLQHYQNKQQDS</sequence>
<dbReference type="GO" id="GO:0042562">
    <property type="term" value="F:hormone binding"/>
    <property type="evidence" value="ECO:0007669"/>
    <property type="project" value="TreeGrafter"/>
</dbReference>
<dbReference type="Gene3D" id="3.30.1780.10">
    <property type="entry name" value="ornithine cyclodeaminase, domain 1"/>
    <property type="match status" value="1"/>
</dbReference>
<evidence type="ECO:0000256" key="8">
    <source>
        <dbReference type="ARBA" id="ARBA00093226"/>
    </source>
</evidence>
<comment type="catalytic activity">
    <reaction evidence="6">
        <text>Delta(2)-thiazoline-2-carboxylate + NADPH + 2 H(+) = L-thiazolidine-2-carboxylate + NADP(+)</text>
        <dbReference type="Rhea" id="RHEA:68072"/>
        <dbReference type="ChEBI" id="CHEBI:15378"/>
        <dbReference type="ChEBI" id="CHEBI:57783"/>
        <dbReference type="ChEBI" id="CHEBI:58349"/>
        <dbReference type="ChEBI" id="CHEBI:176895"/>
        <dbReference type="ChEBI" id="CHEBI:176896"/>
    </reaction>
    <physiologicalReaction direction="left-to-right" evidence="6">
        <dbReference type="Rhea" id="RHEA:68073"/>
    </physiologicalReaction>
</comment>
<evidence type="ECO:0000256" key="10">
    <source>
        <dbReference type="ARBA" id="ARBA00093248"/>
    </source>
</evidence>
<comment type="catalytic activity">
    <reaction evidence="10">
        <text>(R)-lanthionine ketimine + NADPH + 2 H(+) = (3R,5R)-1,4-thiomorpholine-3,5-dicarboxylate + NADP(+)</text>
        <dbReference type="Rhea" id="RHEA:68040"/>
        <dbReference type="ChEBI" id="CHEBI:15378"/>
        <dbReference type="ChEBI" id="CHEBI:57783"/>
        <dbReference type="ChEBI" id="CHEBI:58349"/>
        <dbReference type="ChEBI" id="CHEBI:176891"/>
        <dbReference type="ChEBI" id="CHEBI:176892"/>
    </reaction>
    <physiologicalReaction direction="left-to-right" evidence="10">
        <dbReference type="Rhea" id="RHEA:68041"/>
    </physiologicalReaction>
</comment>
<dbReference type="PANTHER" id="PTHR13812:SF19">
    <property type="entry name" value="KETIMINE REDUCTASE MU-CRYSTALLIN"/>
    <property type="match status" value="1"/>
</dbReference>
<dbReference type="GO" id="GO:0047127">
    <property type="term" value="F:thiomorpholine-carboxylate dehydrogenase activity"/>
    <property type="evidence" value="ECO:0007669"/>
    <property type="project" value="UniProtKB-EC"/>
</dbReference>
<accession>A0A6F9DA71</accession>
<comment type="catalytic activity">
    <reaction evidence="12">
        <text>(3R)-1,4-thiomorpholine-3-carboxylate + NADP(+) = 3,4-dehydrothiomorpholine-3-carboxylate + NADPH + 2 H(+)</text>
        <dbReference type="Rhea" id="RHEA:12500"/>
        <dbReference type="ChEBI" id="CHEBI:15378"/>
        <dbReference type="ChEBI" id="CHEBI:57783"/>
        <dbReference type="ChEBI" id="CHEBI:58349"/>
        <dbReference type="ChEBI" id="CHEBI:58517"/>
        <dbReference type="ChEBI" id="CHEBI:176873"/>
        <dbReference type="EC" id="1.5.1.25"/>
    </reaction>
    <physiologicalReaction direction="right-to-left" evidence="12">
        <dbReference type="Rhea" id="RHEA:12502"/>
    </physiologicalReaction>
</comment>
<evidence type="ECO:0000256" key="5">
    <source>
        <dbReference type="ARBA" id="ARBA00093190"/>
    </source>
</evidence>
<comment type="catalytic activity">
    <reaction evidence="13">
        <text>L-proline + NAD(+) = 1-pyrroline-2-carboxylate + NADH + H(+)</text>
        <dbReference type="Rhea" id="RHEA:20321"/>
        <dbReference type="ChEBI" id="CHEBI:15378"/>
        <dbReference type="ChEBI" id="CHEBI:39785"/>
        <dbReference type="ChEBI" id="CHEBI:57540"/>
        <dbReference type="ChEBI" id="CHEBI:57945"/>
        <dbReference type="ChEBI" id="CHEBI:60039"/>
        <dbReference type="EC" id="1.5.1.1"/>
    </reaction>
    <physiologicalReaction direction="right-to-left" evidence="13">
        <dbReference type="Rhea" id="RHEA:20323"/>
    </physiologicalReaction>
</comment>
<name>A0A6F9DA71_9ASCI</name>